<dbReference type="InterPro" id="IPR038441">
    <property type="entry name" value="THAP_Znf_sf"/>
</dbReference>
<keyword evidence="5" id="KW-0862">Zinc</keyword>
<name>A0A913YLG7_EXADI</name>
<evidence type="ECO:0000256" key="3">
    <source>
        <dbReference type="ARBA" id="ARBA00022723"/>
    </source>
</evidence>
<dbReference type="PROSITE" id="PS50950">
    <property type="entry name" value="ZF_THAP"/>
    <property type="match status" value="1"/>
</dbReference>
<evidence type="ECO:0000256" key="5">
    <source>
        <dbReference type="ARBA" id="ARBA00022833"/>
    </source>
</evidence>
<evidence type="ECO:0000256" key="8">
    <source>
        <dbReference type="ARBA" id="ARBA00023125"/>
    </source>
</evidence>
<evidence type="ECO:0000259" key="13">
    <source>
        <dbReference type="PROSITE" id="PS50950"/>
    </source>
</evidence>
<dbReference type="InterPro" id="IPR026516">
    <property type="entry name" value="THAP1/10"/>
</dbReference>
<keyword evidence="11" id="KW-0131">Cell cycle</keyword>
<evidence type="ECO:0000256" key="6">
    <source>
        <dbReference type="ARBA" id="ARBA00023015"/>
    </source>
</evidence>
<evidence type="ECO:0000256" key="11">
    <source>
        <dbReference type="ARBA" id="ARBA00023306"/>
    </source>
</evidence>
<dbReference type="InterPro" id="IPR006612">
    <property type="entry name" value="THAP_Znf"/>
</dbReference>
<organism evidence="14 15">
    <name type="scientific">Exaiptasia diaphana</name>
    <name type="common">Tropical sea anemone</name>
    <name type="synonym">Aiptasia pulchella</name>
    <dbReference type="NCBI Taxonomy" id="2652724"/>
    <lineage>
        <taxon>Eukaryota</taxon>
        <taxon>Metazoa</taxon>
        <taxon>Cnidaria</taxon>
        <taxon>Anthozoa</taxon>
        <taxon>Hexacorallia</taxon>
        <taxon>Actiniaria</taxon>
        <taxon>Aiptasiidae</taxon>
        <taxon>Exaiptasia</taxon>
    </lineage>
</organism>
<keyword evidence="9" id="KW-0804">Transcription</keyword>
<feature type="domain" description="THAP-type" evidence="13">
    <location>
        <begin position="27"/>
        <end position="111"/>
    </location>
</feature>
<comment type="similarity">
    <text evidence="2">Belongs to the THAP1 family.</text>
</comment>
<dbReference type="GO" id="GO:0005654">
    <property type="term" value="C:nucleoplasm"/>
    <property type="evidence" value="ECO:0007669"/>
    <property type="project" value="UniProtKB-SubCell"/>
</dbReference>
<evidence type="ECO:0000256" key="7">
    <source>
        <dbReference type="ARBA" id="ARBA00023054"/>
    </source>
</evidence>
<dbReference type="PANTHER" id="PTHR46600:SF1">
    <property type="entry name" value="THAP DOMAIN-CONTAINING PROTEIN 1"/>
    <property type="match status" value="1"/>
</dbReference>
<keyword evidence="6" id="KW-0805">Transcription regulation</keyword>
<keyword evidence="8 12" id="KW-0238">DNA-binding</keyword>
<dbReference type="RefSeq" id="XP_028515121.1">
    <property type="nucleotide sequence ID" value="XM_028659320.1"/>
</dbReference>
<keyword evidence="10" id="KW-0539">Nucleus</keyword>
<evidence type="ECO:0000256" key="1">
    <source>
        <dbReference type="ARBA" id="ARBA00004642"/>
    </source>
</evidence>
<keyword evidence="7" id="KW-0175">Coiled coil</keyword>
<sequence>MADDEADDTMEFNQSFSGNVAQKKRKIGHKCCAASKCNNRSDNRPDLSFHSFPKDDEVRKKWDIAMKRDDKEFKHVNSKFCCSAHFMSSDFKFSITGHKREIKKGSIPSVFEWKTAEMCTERGERVASRNQQTESKAKDRLLRQFKDSLAIDNLMLPIEEEVVYGPLTLEECVNSLQEEVKKLDIAKLLKEKEAISKFGLERFPGSDEDINFYTGFPNSESLMKLWEHIESDSSHLTYYSYVRDRTEPNSDNCFPYLNKKKPGNFQMMVLELTVP</sequence>
<dbReference type="Gene3D" id="6.20.210.20">
    <property type="entry name" value="THAP domain"/>
    <property type="match status" value="1"/>
</dbReference>
<dbReference type="SMART" id="SM00980">
    <property type="entry name" value="THAP"/>
    <property type="match status" value="1"/>
</dbReference>
<dbReference type="SUPFAM" id="SSF57716">
    <property type="entry name" value="Glucocorticoid receptor-like (DNA-binding domain)"/>
    <property type="match status" value="1"/>
</dbReference>
<dbReference type="KEGG" id="epa:110239882"/>
<evidence type="ECO:0000256" key="10">
    <source>
        <dbReference type="ARBA" id="ARBA00023242"/>
    </source>
</evidence>
<keyword evidence="3" id="KW-0479">Metal-binding</keyword>
<dbReference type="GO" id="GO:0008270">
    <property type="term" value="F:zinc ion binding"/>
    <property type="evidence" value="ECO:0007669"/>
    <property type="project" value="UniProtKB-KW"/>
</dbReference>
<accession>A0A913YLG7</accession>
<evidence type="ECO:0000256" key="12">
    <source>
        <dbReference type="PROSITE-ProRule" id="PRU00309"/>
    </source>
</evidence>
<evidence type="ECO:0000256" key="9">
    <source>
        <dbReference type="ARBA" id="ARBA00023163"/>
    </source>
</evidence>
<evidence type="ECO:0000256" key="4">
    <source>
        <dbReference type="ARBA" id="ARBA00022771"/>
    </source>
</evidence>
<keyword evidence="4 12" id="KW-0863">Zinc-finger</keyword>
<proteinExistence type="inferred from homology"/>
<evidence type="ECO:0000313" key="14">
    <source>
        <dbReference type="EnsemblMetazoa" id="XP_028515121.1"/>
    </source>
</evidence>
<evidence type="ECO:0000313" key="15">
    <source>
        <dbReference type="Proteomes" id="UP000887567"/>
    </source>
</evidence>
<dbReference type="SMART" id="SM00692">
    <property type="entry name" value="DM3"/>
    <property type="match status" value="1"/>
</dbReference>
<dbReference type="AlphaFoldDB" id="A0A913YLG7"/>
<dbReference type="Pfam" id="PF05485">
    <property type="entry name" value="THAP"/>
    <property type="match status" value="1"/>
</dbReference>
<dbReference type="OrthoDB" id="5949761at2759"/>
<dbReference type="EnsemblMetazoa" id="XM_028659320.1">
    <property type="protein sequence ID" value="XP_028515121.1"/>
    <property type="gene ID" value="LOC110239882"/>
</dbReference>
<dbReference type="GO" id="GO:0043565">
    <property type="term" value="F:sequence-specific DNA binding"/>
    <property type="evidence" value="ECO:0007669"/>
    <property type="project" value="InterPro"/>
</dbReference>
<evidence type="ECO:0000256" key="2">
    <source>
        <dbReference type="ARBA" id="ARBA00006177"/>
    </source>
</evidence>
<keyword evidence="15" id="KW-1185">Reference proteome</keyword>
<dbReference type="PANTHER" id="PTHR46600">
    <property type="entry name" value="THAP DOMAIN-CONTAINING"/>
    <property type="match status" value="1"/>
</dbReference>
<protein>
    <recommendedName>
        <fullName evidence="13">THAP-type domain-containing protein</fullName>
    </recommendedName>
</protein>
<reference evidence="14" key="1">
    <citation type="submission" date="2022-11" db="UniProtKB">
        <authorList>
            <consortium name="EnsemblMetazoa"/>
        </authorList>
    </citation>
    <scope>IDENTIFICATION</scope>
</reference>
<comment type="subcellular location">
    <subcellularLocation>
        <location evidence="1">Nucleus</location>
        <location evidence="1">Nucleoplasm</location>
    </subcellularLocation>
</comment>
<dbReference type="Proteomes" id="UP000887567">
    <property type="component" value="Unplaced"/>
</dbReference>
<dbReference type="GeneID" id="110239882"/>